<reference evidence="1" key="1">
    <citation type="journal article" date="2019" name="bioRxiv">
        <title>The Genome of the Zebra Mussel, Dreissena polymorpha: A Resource for Invasive Species Research.</title>
        <authorList>
            <person name="McCartney M.A."/>
            <person name="Auch B."/>
            <person name="Kono T."/>
            <person name="Mallez S."/>
            <person name="Zhang Y."/>
            <person name="Obille A."/>
            <person name="Becker A."/>
            <person name="Abrahante J.E."/>
            <person name="Garbe J."/>
            <person name="Badalamenti J.P."/>
            <person name="Herman A."/>
            <person name="Mangelson H."/>
            <person name="Liachko I."/>
            <person name="Sullivan S."/>
            <person name="Sone E.D."/>
            <person name="Koren S."/>
            <person name="Silverstein K.A.T."/>
            <person name="Beckman K.B."/>
            <person name="Gohl D.M."/>
        </authorList>
    </citation>
    <scope>NUCLEOTIDE SEQUENCE</scope>
    <source>
        <strain evidence="1">Duluth1</strain>
        <tissue evidence="1">Whole animal</tissue>
    </source>
</reference>
<protein>
    <submittedName>
        <fullName evidence="1">Uncharacterized protein</fullName>
    </submittedName>
</protein>
<proteinExistence type="predicted"/>
<keyword evidence="2" id="KW-1185">Reference proteome</keyword>
<name>A0A9D4JXD3_DREPO</name>
<comment type="caution">
    <text evidence="1">The sequence shown here is derived from an EMBL/GenBank/DDBJ whole genome shotgun (WGS) entry which is preliminary data.</text>
</comment>
<accession>A0A9D4JXD3</accession>
<organism evidence="1 2">
    <name type="scientific">Dreissena polymorpha</name>
    <name type="common">Zebra mussel</name>
    <name type="synonym">Mytilus polymorpha</name>
    <dbReference type="NCBI Taxonomy" id="45954"/>
    <lineage>
        <taxon>Eukaryota</taxon>
        <taxon>Metazoa</taxon>
        <taxon>Spiralia</taxon>
        <taxon>Lophotrochozoa</taxon>
        <taxon>Mollusca</taxon>
        <taxon>Bivalvia</taxon>
        <taxon>Autobranchia</taxon>
        <taxon>Heteroconchia</taxon>
        <taxon>Euheterodonta</taxon>
        <taxon>Imparidentia</taxon>
        <taxon>Neoheterodontei</taxon>
        <taxon>Myida</taxon>
        <taxon>Dreissenoidea</taxon>
        <taxon>Dreissenidae</taxon>
        <taxon>Dreissena</taxon>
    </lineage>
</organism>
<dbReference type="AlphaFoldDB" id="A0A9D4JXD3"/>
<reference evidence="1" key="2">
    <citation type="submission" date="2020-11" db="EMBL/GenBank/DDBJ databases">
        <authorList>
            <person name="McCartney M.A."/>
            <person name="Auch B."/>
            <person name="Kono T."/>
            <person name="Mallez S."/>
            <person name="Becker A."/>
            <person name="Gohl D.M."/>
            <person name="Silverstein K.A.T."/>
            <person name="Koren S."/>
            <person name="Bechman K.B."/>
            <person name="Herman A."/>
            <person name="Abrahante J.E."/>
            <person name="Garbe J."/>
        </authorList>
    </citation>
    <scope>NUCLEOTIDE SEQUENCE</scope>
    <source>
        <strain evidence="1">Duluth1</strain>
        <tissue evidence="1">Whole animal</tissue>
    </source>
</reference>
<evidence type="ECO:0000313" key="2">
    <source>
        <dbReference type="Proteomes" id="UP000828390"/>
    </source>
</evidence>
<sequence>MKYCVCVFLQYEEESKEVCILMSWLGYGPECTQKRPVCYNEYARLMSAYHESMGLYNCIIAGSKSEGLTCYIENAIDTLWVVSNVVCLEDCLHIRVIPDDTVAFMMATKYTYPGHYRLLLM</sequence>
<dbReference type="EMBL" id="JAIWYP010000005">
    <property type="protein sequence ID" value="KAH3823803.1"/>
    <property type="molecule type" value="Genomic_DNA"/>
</dbReference>
<dbReference type="Proteomes" id="UP000828390">
    <property type="component" value="Unassembled WGS sequence"/>
</dbReference>
<gene>
    <name evidence="1" type="ORF">DPMN_125625</name>
</gene>
<evidence type="ECO:0000313" key="1">
    <source>
        <dbReference type="EMBL" id="KAH3823803.1"/>
    </source>
</evidence>